<dbReference type="RefSeq" id="WP_379710956.1">
    <property type="nucleotide sequence ID" value="NZ_JBHSCZ010000005.1"/>
</dbReference>
<name>A0ABV8QVH8_9BACT</name>
<accession>A0ABV8QVH8</accession>
<dbReference type="PROSITE" id="PS51257">
    <property type="entry name" value="PROKAR_LIPOPROTEIN"/>
    <property type="match status" value="1"/>
</dbReference>
<dbReference type="PANTHER" id="PTHR31270">
    <property type="entry name" value="GLUTAMINYL-PEPTIDE CYCLOTRANSFERASE"/>
    <property type="match status" value="1"/>
</dbReference>
<gene>
    <name evidence="1" type="ORF">ACFOWM_13270</name>
</gene>
<dbReference type="Proteomes" id="UP001595907">
    <property type="component" value="Unassembled WGS sequence"/>
</dbReference>
<keyword evidence="2" id="KW-1185">Reference proteome</keyword>
<dbReference type="InterPro" id="IPR015943">
    <property type="entry name" value="WD40/YVTN_repeat-like_dom_sf"/>
</dbReference>
<proteinExistence type="predicted"/>
<dbReference type="PANTHER" id="PTHR31270:SF1">
    <property type="entry name" value="GLUTAMINYL-PEPTIDE CYCLOTRANSFERASE"/>
    <property type="match status" value="1"/>
</dbReference>
<evidence type="ECO:0000313" key="1">
    <source>
        <dbReference type="EMBL" id="MFC4263861.1"/>
    </source>
</evidence>
<dbReference type="Pfam" id="PF05096">
    <property type="entry name" value="Glu_cyclase_2"/>
    <property type="match status" value="1"/>
</dbReference>
<dbReference type="EMBL" id="JBHSCZ010000005">
    <property type="protein sequence ID" value="MFC4263861.1"/>
    <property type="molecule type" value="Genomic_DNA"/>
</dbReference>
<sequence length="269" mass="30013">MKQILFAVASVCLFTACGDTDNNTAQTAATETPKESTTKTISYSIIAQYPHDTSSYTEGFEFYKGKLYESGGDYTNSLIQYGDVKTGKIDKRHKMGTDKIFAEGLTILNGKIYQLTYQTNNVFVYDVNDITKVIQTFTWPYEGWGLTNNGTDLLITTGGTDLYFVDPATFKVKNTVHIHDDNGPVDSVNELEYVDGFVWANVYTTNDIVKIDPATGAIVGKMTLNNLLNPSEIIPQRTDVLNGIAYDSTSKTFFITGKRWPKTFELRIN</sequence>
<organism evidence="1 2">
    <name type="scientific">Ferruginibacter yonginensis</name>
    <dbReference type="NCBI Taxonomy" id="1310416"/>
    <lineage>
        <taxon>Bacteria</taxon>
        <taxon>Pseudomonadati</taxon>
        <taxon>Bacteroidota</taxon>
        <taxon>Chitinophagia</taxon>
        <taxon>Chitinophagales</taxon>
        <taxon>Chitinophagaceae</taxon>
        <taxon>Ferruginibacter</taxon>
    </lineage>
</organism>
<protein>
    <submittedName>
        <fullName evidence="1">Glutaminyl-peptide cyclotransferase</fullName>
    </submittedName>
</protein>
<comment type="caution">
    <text evidence="1">The sequence shown here is derived from an EMBL/GenBank/DDBJ whole genome shotgun (WGS) entry which is preliminary data.</text>
</comment>
<evidence type="ECO:0000313" key="2">
    <source>
        <dbReference type="Proteomes" id="UP001595907"/>
    </source>
</evidence>
<reference evidence="2" key="1">
    <citation type="journal article" date="2019" name="Int. J. Syst. Evol. Microbiol.">
        <title>The Global Catalogue of Microorganisms (GCM) 10K type strain sequencing project: providing services to taxonomists for standard genome sequencing and annotation.</title>
        <authorList>
            <consortium name="The Broad Institute Genomics Platform"/>
            <consortium name="The Broad Institute Genome Sequencing Center for Infectious Disease"/>
            <person name="Wu L."/>
            <person name="Ma J."/>
        </authorList>
    </citation>
    <scope>NUCLEOTIDE SEQUENCE [LARGE SCALE GENOMIC DNA]</scope>
    <source>
        <strain evidence="2">CECT 8289</strain>
    </source>
</reference>
<dbReference type="Gene3D" id="2.130.10.10">
    <property type="entry name" value="YVTN repeat-like/Quinoprotein amine dehydrogenase"/>
    <property type="match status" value="1"/>
</dbReference>
<dbReference type="SUPFAM" id="SSF63829">
    <property type="entry name" value="Calcium-dependent phosphotriesterase"/>
    <property type="match status" value="1"/>
</dbReference>
<dbReference type="InterPro" id="IPR007788">
    <property type="entry name" value="QCT"/>
</dbReference>